<protein>
    <submittedName>
        <fullName evidence="1">Uncharacterized protein</fullName>
    </submittedName>
</protein>
<name>A0ABR0JXE4_9EURO</name>
<reference evidence="1 2" key="1">
    <citation type="submission" date="2023-08" db="EMBL/GenBank/DDBJ databases">
        <title>Black Yeasts Isolated from many extreme environments.</title>
        <authorList>
            <person name="Coleine C."/>
            <person name="Stajich J.E."/>
            <person name="Selbmann L."/>
        </authorList>
    </citation>
    <scope>NUCLEOTIDE SEQUENCE [LARGE SCALE GENOMIC DNA]</scope>
    <source>
        <strain evidence="1 2">CCFEE 5885</strain>
    </source>
</reference>
<evidence type="ECO:0000313" key="2">
    <source>
        <dbReference type="Proteomes" id="UP001345013"/>
    </source>
</evidence>
<gene>
    <name evidence="1" type="ORF">LTR24_009393</name>
</gene>
<dbReference type="Proteomes" id="UP001345013">
    <property type="component" value="Unassembled WGS sequence"/>
</dbReference>
<dbReference type="EMBL" id="JAVRRG010000203">
    <property type="protein sequence ID" value="KAK5077729.1"/>
    <property type="molecule type" value="Genomic_DNA"/>
</dbReference>
<accession>A0ABR0JXE4</accession>
<sequence length="302" mass="34252">MKLNKDWYYYRFVGTSDASFGTSSYSQHRQRRKALSRSINSGVVVRLANTSRGDRGFSQLDAQDPAYSQHPTPKFRTDDRFTYMKSLDKWYLNCHKVTGFLEDPIVRQATRGVGPGVLRTVLSLLQRRCCPGAGGASASLEDTIVTLVEQQLARDEERRNPSQLAFTLWLAAWVDQEMVYIPPPTDKNPVVRGFFTQEEHNGQLSSFLVNHELAEDKQEVQLNLDNFTREDSAIFQPSRSWLRNGPLLSPFAPSSLDDNSVKHRDTCSCSRYLTVLSSASAIFEKTVTPLRYDKEVSLKNSL</sequence>
<organism evidence="1 2">
    <name type="scientific">Lithohypha guttulata</name>
    <dbReference type="NCBI Taxonomy" id="1690604"/>
    <lineage>
        <taxon>Eukaryota</taxon>
        <taxon>Fungi</taxon>
        <taxon>Dikarya</taxon>
        <taxon>Ascomycota</taxon>
        <taxon>Pezizomycotina</taxon>
        <taxon>Eurotiomycetes</taxon>
        <taxon>Chaetothyriomycetidae</taxon>
        <taxon>Chaetothyriales</taxon>
        <taxon>Trichomeriaceae</taxon>
        <taxon>Lithohypha</taxon>
    </lineage>
</organism>
<evidence type="ECO:0000313" key="1">
    <source>
        <dbReference type="EMBL" id="KAK5077729.1"/>
    </source>
</evidence>
<proteinExistence type="predicted"/>
<comment type="caution">
    <text evidence="1">The sequence shown here is derived from an EMBL/GenBank/DDBJ whole genome shotgun (WGS) entry which is preliminary data.</text>
</comment>
<keyword evidence="2" id="KW-1185">Reference proteome</keyword>